<feature type="compositionally biased region" description="Basic and acidic residues" evidence="2">
    <location>
        <begin position="179"/>
        <end position="191"/>
    </location>
</feature>
<dbReference type="EMBL" id="JAGIOD010000002">
    <property type="protein sequence ID" value="MBP2383469.1"/>
    <property type="molecule type" value="Genomic_DNA"/>
</dbReference>
<dbReference type="InterPro" id="IPR000253">
    <property type="entry name" value="FHA_dom"/>
</dbReference>
<dbReference type="PROSITE" id="PS50006">
    <property type="entry name" value="FHA_DOMAIN"/>
    <property type="match status" value="1"/>
</dbReference>
<feature type="compositionally biased region" description="Low complexity" evidence="2">
    <location>
        <begin position="478"/>
        <end position="487"/>
    </location>
</feature>
<feature type="region of interest" description="Disordered" evidence="2">
    <location>
        <begin position="178"/>
        <end position="935"/>
    </location>
</feature>
<feature type="compositionally biased region" description="Low complexity" evidence="2">
    <location>
        <begin position="505"/>
        <end position="532"/>
    </location>
</feature>
<feature type="compositionally biased region" description="Acidic residues" evidence="2">
    <location>
        <begin position="575"/>
        <end position="585"/>
    </location>
</feature>
<feature type="compositionally biased region" description="Low complexity" evidence="2">
    <location>
        <begin position="264"/>
        <end position="341"/>
    </location>
</feature>
<feature type="compositionally biased region" description="Pro residues" evidence="2">
    <location>
        <begin position="879"/>
        <end position="896"/>
    </location>
</feature>
<evidence type="ECO:0000313" key="5">
    <source>
        <dbReference type="Proteomes" id="UP001519290"/>
    </source>
</evidence>
<reference evidence="4 5" key="1">
    <citation type="submission" date="2021-03" db="EMBL/GenBank/DDBJ databases">
        <title>Sequencing the genomes of 1000 actinobacteria strains.</title>
        <authorList>
            <person name="Klenk H.-P."/>
        </authorList>
    </citation>
    <scope>NUCLEOTIDE SEQUENCE [LARGE SCALE GENOMIC DNA]</scope>
    <source>
        <strain evidence="4 5">DSM 14566</strain>
    </source>
</reference>
<dbReference type="SUPFAM" id="SSF49879">
    <property type="entry name" value="SMAD/FHA domain"/>
    <property type="match status" value="1"/>
</dbReference>
<name>A0ABS4X6W1_9MICO</name>
<dbReference type="InterPro" id="IPR008984">
    <property type="entry name" value="SMAD_FHA_dom_sf"/>
</dbReference>
<feature type="compositionally biased region" description="Low complexity" evidence="2">
    <location>
        <begin position="775"/>
        <end position="808"/>
    </location>
</feature>
<gene>
    <name evidence="4" type="ORF">JOF43_003458</name>
</gene>
<evidence type="ECO:0000256" key="2">
    <source>
        <dbReference type="SAM" id="MobiDB-lite"/>
    </source>
</evidence>
<feature type="compositionally biased region" description="Polar residues" evidence="2">
    <location>
        <begin position="755"/>
        <end position="774"/>
    </location>
</feature>
<dbReference type="Pfam" id="PF00498">
    <property type="entry name" value="FHA"/>
    <property type="match status" value="1"/>
</dbReference>
<feature type="compositionally biased region" description="Low complexity" evidence="2">
    <location>
        <begin position="456"/>
        <end position="468"/>
    </location>
</feature>
<keyword evidence="1" id="KW-0597">Phosphoprotein</keyword>
<dbReference type="Proteomes" id="UP001519290">
    <property type="component" value="Unassembled WGS sequence"/>
</dbReference>
<feature type="compositionally biased region" description="Acidic residues" evidence="2">
    <location>
        <begin position="656"/>
        <end position="667"/>
    </location>
</feature>
<keyword evidence="5" id="KW-1185">Reference proteome</keyword>
<feature type="compositionally biased region" description="Low complexity" evidence="2">
    <location>
        <begin position="380"/>
        <end position="389"/>
    </location>
</feature>
<feature type="compositionally biased region" description="Acidic residues" evidence="2">
    <location>
        <begin position="554"/>
        <end position="564"/>
    </location>
</feature>
<evidence type="ECO:0000259" key="3">
    <source>
        <dbReference type="PROSITE" id="PS50006"/>
    </source>
</evidence>
<evidence type="ECO:0000256" key="1">
    <source>
        <dbReference type="ARBA" id="ARBA00022553"/>
    </source>
</evidence>
<feature type="domain" description="FHA" evidence="3">
    <location>
        <begin position="994"/>
        <end position="1050"/>
    </location>
</feature>
<dbReference type="RefSeq" id="WP_209904245.1">
    <property type="nucleotide sequence ID" value="NZ_BAAAJW010000009.1"/>
</dbReference>
<dbReference type="Gene3D" id="2.60.200.20">
    <property type="match status" value="1"/>
</dbReference>
<feature type="compositionally biased region" description="Low complexity" evidence="2">
    <location>
        <begin position="408"/>
        <end position="428"/>
    </location>
</feature>
<comment type="caution">
    <text evidence="4">The sequence shown here is derived from an EMBL/GenBank/DDBJ whole genome shotgun (WGS) entry which is preliminary data.</text>
</comment>
<protein>
    <recommendedName>
        <fullName evidence="3">FHA domain-containing protein</fullName>
    </recommendedName>
</protein>
<organism evidence="4 5">
    <name type="scientific">Brachybacterium sacelli</name>
    <dbReference type="NCBI Taxonomy" id="173364"/>
    <lineage>
        <taxon>Bacteria</taxon>
        <taxon>Bacillati</taxon>
        <taxon>Actinomycetota</taxon>
        <taxon>Actinomycetes</taxon>
        <taxon>Micrococcales</taxon>
        <taxon>Dermabacteraceae</taxon>
        <taxon>Brachybacterium</taxon>
    </lineage>
</organism>
<feature type="compositionally biased region" description="Low complexity" evidence="2">
    <location>
        <begin position="910"/>
        <end position="931"/>
    </location>
</feature>
<feature type="compositionally biased region" description="Basic and acidic residues" evidence="2">
    <location>
        <begin position="622"/>
        <end position="633"/>
    </location>
</feature>
<feature type="compositionally biased region" description="Low complexity" evidence="2">
    <location>
        <begin position="207"/>
        <end position="222"/>
    </location>
</feature>
<accession>A0ABS4X6W1</accession>
<evidence type="ECO:0000313" key="4">
    <source>
        <dbReference type="EMBL" id="MBP2383469.1"/>
    </source>
</evidence>
<dbReference type="CDD" id="cd00060">
    <property type="entry name" value="FHA"/>
    <property type="match status" value="1"/>
</dbReference>
<sequence length="1088" mass="109829">MSEETEAVGPAPLLGFGTWTQQGPATLVVREAGWAVLVPGTRKEVIEAAWTVLGKVPAAEDLLDTMVEEAGLESADKLTAFLFAVVDGTTATVGVKGKTPLAVYTAEGAQLVAGTDEEPFVLRPVEGLRRIAFGDLPAEEPVGAPRVSSGIARVRGFVQMAVDPADLDETARAALAEQVAKDGRSIEDPEAKKRRAEKPAPAPRPSTGPSSSSPSSSSSAASKLATAGRKSGEMPPSVSRGGSSRAATPEPASDGPNMFDGLFAEAKPAAPAAPSGPATGGAASPTASEGTAPQQAGSTGEAAADGGQDQATAEPPAAASTTTAAPSAVPAAPAPQPATEAVRTERPSEAPSAPKTETPRRRLVSTSLFDRKRRGEKPEGAPSAESAASTVDGPAPAARPESTTSDGPTSATEPTATAAPEPTSTPAPDVSGAAAPQQPDSTAPAEPGSTGQDDTSSPAAEEPSAPADDAGDSGPGAGAPDSAAGAETPVPETSQASGPAAAEQPAVPATPALPAAGSPASAASPVPSASVPTPEPPEEEEFVSSDTQVAPLETESDPDTEADDGAPVTQIAPIDDGESEQDEPEEPMRTPGPRPVAAADPSPTELDNTGAYDDLFGKTVFRRIEDAAVRRAEEEDEGGEASTSDEGSEAQPDPEPMQEEPDTEDSEAPAPPEPASSSAGGDFIDWVPGVGRQAPEIAQTAARRAAEPPRPAPAYPQVHMADRPPAPQPGSPGAPASAGSADYGQVSPGRPDGQLSPNQQFYGQQPHGQHQPSEQHPGQQPYGQQQAQQPPGQQQGRRSPGGQPHGQPMTSGYAGQQVGDPGQAGPTPQHGNAQLDPASAGNRLGYPHAQQPAAPGSPSPRPGQQVGGQFPGAQSPGAGAPPPQGAAPHPVAPFGPPSHSRQPAGGDPRGSGPPATSASPATSAPSASSTGQPTGGAVTLSGLVCPNGHANSPERSACRACGAPLQGTPRTVARPPLGAIELSTGERVVLDRSAIIGRRPRASRVSVNDVPQLITVPSPQQDISRSHLELRLEGWHVVALDLGTTNGTTLYREGADPLRLRSREGVVLHDGDLLDLGDDVRLRMRERA</sequence>
<proteinExistence type="predicted"/>
<feature type="compositionally biased region" description="Low complexity" evidence="2">
    <location>
        <begin position="694"/>
        <end position="703"/>
    </location>
</feature>